<dbReference type="EMBL" id="CAEZTS010000214">
    <property type="protein sequence ID" value="CAB4594258.1"/>
    <property type="molecule type" value="Genomic_DNA"/>
</dbReference>
<organism evidence="2">
    <name type="scientific">freshwater metagenome</name>
    <dbReference type="NCBI Taxonomy" id="449393"/>
    <lineage>
        <taxon>unclassified sequences</taxon>
        <taxon>metagenomes</taxon>
        <taxon>ecological metagenomes</taxon>
    </lineage>
</organism>
<feature type="compositionally biased region" description="Basic and acidic residues" evidence="1">
    <location>
        <begin position="1"/>
        <end position="17"/>
    </location>
</feature>
<proteinExistence type="predicted"/>
<evidence type="ECO:0000313" key="2">
    <source>
        <dbReference type="EMBL" id="CAB4594258.1"/>
    </source>
</evidence>
<dbReference type="AlphaFoldDB" id="A0A6J6GBN2"/>
<gene>
    <name evidence="2" type="ORF">UFOPK1722_01797</name>
</gene>
<reference evidence="2" key="1">
    <citation type="submission" date="2020-05" db="EMBL/GenBank/DDBJ databases">
        <authorList>
            <person name="Chiriac C."/>
            <person name="Salcher M."/>
            <person name="Ghai R."/>
            <person name="Kavagutti S V."/>
        </authorList>
    </citation>
    <scope>NUCLEOTIDE SEQUENCE</scope>
</reference>
<feature type="region of interest" description="Disordered" evidence="1">
    <location>
        <begin position="1"/>
        <end position="25"/>
    </location>
</feature>
<protein>
    <submittedName>
        <fullName evidence="2">Unannotated protein</fullName>
    </submittedName>
</protein>
<name>A0A6J6GBN2_9ZZZZ</name>
<evidence type="ECO:0000256" key="1">
    <source>
        <dbReference type="SAM" id="MobiDB-lite"/>
    </source>
</evidence>
<sequence>MKPEVGETRVNEAHSATDDVAEQPIRGTAVAPANVARLGAMALQPNSPVRMFTVLKTGLECWVIHKQFGMAGSGVTV</sequence>
<accession>A0A6J6GBN2</accession>